<name>A0A0F2MG22_SPOSC</name>
<dbReference type="KEGG" id="ssck:SPSK_02031"/>
<reference evidence="1 2" key="2">
    <citation type="journal article" date="2015" name="Eukaryot. Cell">
        <title>Asexual propagation of a virulent clone complex in a human and feline outbreak of sporotrichosis.</title>
        <authorList>
            <person name="Teixeira Mde M."/>
            <person name="Rodrigues A.M."/>
            <person name="Tsui C.K."/>
            <person name="de Almeida L.G."/>
            <person name="Van Diepeningen A.D."/>
            <person name="van den Ende B.G."/>
            <person name="Fernandes G.F."/>
            <person name="Kano R."/>
            <person name="Hamelin R.C."/>
            <person name="Lopes-Bezerra L.M."/>
            <person name="Vasconcelos A.T."/>
            <person name="de Hoog S."/>
            <person name="de Camargo Z.P."/>
            <person name="Felipe M.S."/>
        </authorList>
    </citation>
    <scope>NUCLEOTIDE SEQUENCE [LARGE SCALE GENOMIC DNA]</scope>
    <source>
        <strain evidence="1 2">1099-18</strain>
    </source>
</reference>
<protein>
    <submittedName>
        <fullName evidence="1">Uncharacterized protein</fullName>
    </submittedName>
</protein>
<dbReference type="Proteomes" id="UP000033710">
    <property type="component" value="Unassembled WGS sequence"/>
</dbReference>
<dbReference type="EMBL" id="AXCR01000005">
    <property type="protein sequence ID" value="KJR87111.1"/>
    <property type="molecule type" value="Genomic_DNA"/>
</dbReference>
<comment type="caution">
    <text evidence="1">The sequence shown here is derived from an EMBL/GenBank/DDBJ whole genome shotgun (WGS) entry which is preliminary data.</text>
</comment>
<gene>
    <name evidence="1" type="ORF">SPSK_02031</name>
</gene>
<proteinExistence type="predicted"/>
<sequence length="144" mass="16235">MHHPPSVSGQSHALIRSCSWLHPAFHLSLLFVPFRQAVPLYRMGPKWLLPLSLPKKSRHGVIWLSVEAWKQVFAPTALAYHARPLALSHRRLVRAPLCLPSHTPLPLITLLPPSFALPPLPIRRFRRSAVPFFSLASSNPFPDV</sequence>
<accession>A0A0F2MG22</accession>
<evidence type="ECO:0000313" key="1">
    <source>
        <dbReference type="EMBL" id="KJR87111.1"/>
    </source>
</evidence>
<dbReference type="GeneID" id="27664206"/>
<organism evidence="1 2">
    <name type="scientific">Sporothrix schenckii 1099-18</name>
    <dbReference type="NCBI Taxonomy" id="1397361"/>
    <lineage>
        <taxon>Eukaryota</taxon>
        <taxon>Fungi</taxon>
        <taxon>Dikarya</taxon>
        <taxon>Ascomycota</taxon>
        <taxon>Pezizomycotina</taxon>
        <taxon>Sordariomycetes</taxon>
        <taxon>Sordariomycetidae</taxon>
        <taxon>Ophiostomatales</taxon>
        <taxon>Ophiostomataceae</taxon>
        <taxon>Sporothrix</taxon>
    </lineage>
</organism>
<evidence type="ECO:0000313" key="2">
    <source>
        <dbReference type="Proteomes" id="UP000033710"/>
    </source>
</evidence>
<reference evidence="1 2" key="1">
    <citation type="journal article" date="2014" name="BMC Genomics">
        <title>Comparative genomics of the major fungal agents of human and animal Sporotrichosis: Sporothrix schenckii and Sporothrix brasiliensis.</title>
        <authorList>
            <person name="Teixeira M.M."/>
            <person name="de Almeida L.G."/>
            <person name="Kubitschek-Barreira P."/>
            <person name="Alves F.L."/>
            <person name="Kioshima E.S."/>
            <person name="Abadio A.K."/>
            <person name="Fernandes L."/>
            <person name="Derengowski L.S."/>
            <person name="Ferreira K.S."/>
            <person name="Souza R.C."/>
            <person name="Ruiz J.C."/>
            <person name="de Andrade N.C."/>
            <person name="Paes H.C."/>
            <person name="Nicola A.M."/>
            <person name="Albuquerque P."/>
            <person name="Gerber A.L."/>
            <person name="Martins V.P."/>
            <person name="Peconick L.D."/>
            <person name="Neto A.V."/>
            <person name="Chaucanez C.B."/>
            <person name="Silva P.A."/>
            <person name="Cunha O.L."/>
            <person name="de Oliveira F.F."/>
            <person name="dos Santos T.C."/>
            <person name="Barros A.L."/>
            <person name="Soares M.A."/>
            <person name="de Oliveira L.M."/>
            <person name="Marini M.M."/>
            <person name="Villalobos-Duno H."/>
            <person name="Cunha M.M."/>
            <person name="de Hoog S."/>
            <person name="da Silveira J.F."/>
            <person name="Henrissat B."/>
            <person name="Nino-Vega G.A."/>
            <person name="Cisalpino P.S."/>
            <person name="Mora-Montes H.M."/>
            <person name="Almeida S.R."/>
            <person name="Stajich J.E."/>
            <person name="Lopes-Bezerra L.M."/>
            <person name="Vasconcelos A.T."/>
            <person name="Felipe M.S."/>
        </authorList>
    </citation>
    <scope>NUCLEOTIDE SEQUENCE [LARGE SCALE GENOMIC DNA]</scope>
    <source>
        <strain evidence="1 2">1099-18</strain>
    </source>
</reference>
<dbReference type="AlphaFoldDB" id="A0A0F2MG22"/>
<dbReference type="VEuPathDB" id="FungiDB:SPSK_02031"/>
<dbReference type="RefSeq" id="XP_016589787.1">
    <property type="nucleotide sequence ID" value="XM_016728929.1"/>
</dbReference>